<keyword evidence="2" id="KW-0813">Transport</keyword>
<dbReference type="InterPro" id="IPR001638">
    <property type="entry name" value="Solute-binding_3/MltF_N"/>
</dbReference>
<dbReference type="PANTHER" id="PTHR30085">
    <property type="entry name" value="AMINO ACID ABC TRANSPORTER PERMEASE"/>
    <property type="match status" value="1"/>
</dbReference>
<evidence type="ECO:0000256" key="1">
    <source>
        <dbReference type="ARBA" id="ARBA00010333"/>
    </source>
</evidence>
<dbReference type="GO" id="GO:0030288">
    <property type="term" value="C:outer membrane-bounded periplasmic space"/>
    <property type="evidence" value="ECO:0007669"/>
    <property type="project" value="TreeGrafter"/>
</dbReference>
<evidence type="ECO:0000256" key="4">
    <source>
        <dbReference type="SAM" id="SignalP"/>
    </source>
</evidence>
<evidence type="ECO:0000256" key="3">
    <source>
        <dbReference type="ARBA" id="ARBA00022729"/>
    </source>
</evidence>
<feature type="chain" id="PRO_5032747041" evidence="4">
    <location>
        <begin position="24"/>
        <end position="282"/>
    </location>
</feature>
<dbReference type="SUPFAM" id="SSF53850">
    <property type="entry name" value="Periplasmic binding protein-like II"/>
    <property type="match status" value="1"/>
</dbReference>
<comment type="similarity">
    <text evidence="1">Belongs to the bacterial solute-binding protein 3 family.</text>
</comment>
<evidence type="ECO:0000313" key="6">
    <source>
        <dbReference type="EMBL" id="EFU71634.1"/>
    </source>
</evidence>
<comment type="caution">
    <text evidence="6">The sequence shown here is derived from an EMBL/GenBank/DDBJ whole genome shotgun (WGS) entry which is preliminary data.</text>
</comment>
<dbReference type="CDD" id="cd13694">
    <property type="entry name" value="PBP2_Cysteine"/>
    <property type="match status" value="1"/>
</dbReference>
<dbReference type="SMART" id="SM00062">
    <property type="entry name" value="PBPb"/>
    <property type="match status" value="1"/>
</dbReference>
<dbReference type="Pfam" id="PF00497">
    <property type="entry name" value="SBP_bac_3"/>
    <property type="match status" value="1"/>
</dbReference>
<dbReference type="PROSITE" id="PS51257">
    <property type="entry name" value="PROKAR_LIPOPROTEIN"/>
    <property type="match status" value="1"/>
</dbReference>
<feature type="domain" description="Solute-binding protein family 3/N-terminal" evidence="5">
    <location>
        <begin position="43"/>
        <end position="269"/>
    </location>
</feature>
<gene>
    <name evidence="6" type="primary">cjaA</name>
    <name evidence="6" type="ORF">HMPREF9400_0986</name>
</gene>
<evidence type="ECO:0000313" key="7">
    <source>
        <dbReference type="Proteomes" id="UP000005813"/>
    </source>
</evidence>
<dbReference type="GO" id="GO:0005576">
    <property type="term" value="C:extracellular region"/>
    <property type="evidence" value="ECO:0007669"/>
    <property type="project" value="TreeGrafter"/>
</dbReference>
<dbReference type="EMBL" id="AEPU01000021">
    <property type="protein sequence ID" value="EFU71634.1"/>
    <property type="molecule type" value="Genomic_DNA"/>
</dbReference>
<dbReference type="Proteomes" id="UP000005813">
    <property type="component" value="Unassembled WGS sequence"/>
</dbReference>
<name>A0A828QU40_CAMUP</name>
<dbReference type="AlphaFoldDB" id="A0A828QU40"/>
<evidence type="ECO:0000259" key="5">
    <source>
        <dbReference type="SMART" id="SM00062"/>
    </source>
</evidence>
<evidence type="ECO:0000256" key="2">
    <source>
        <dbReference type="ARBA" id="ARBA00022448"/>
    </source>
</evidence>
<dbReference type="GO" id="GO:0006865">
    <property type="term" value="P:amino acid transport"/>
    <property type="evidence" value="ECO:0007669"/>
    <property type="project" value="TreeGrafter"/>
</dbReference>
<feature type="signal peptide" evidence="4">
    <location>
        <begin position="1"/>
        <end position="23"/>
    </location>
</feature>
<keyword evidence="3 4" id="KW-0732">Signal</keyword>
<sequence>MERTKMKKILLSIFTAFVAVFLAACDSSESGVNSIERIKNAGVVKIGVFGDKPPFGYVDEKGANQGYDIIFAKRIAKELLGDENKVEFVLVEAANRVEFLKSNKVDIILANFTQTPERAEQVDFALPYMKVALGVVVPEDSEIKSVEDLKDKTLILNKGTTADAYFTKNYADIKTLKFDQNTETFAALMDKRGDALAHDNTLLFAWVKERPDYKVVIKELGNQDVIAPAVKKGDKELKEFIDNLIISLAAEQFFHKAYDESLKAHFGADIKADDVVIEGGKL</sequence>
<dbReference type="PANTHER" id="PTHR30085:SF6">
    <property type="entry name" value="ABC TRANSPORTER GLUTAMINE-BINDING PROTEIN GLNH"/>
    <property type="match status" value="1"/>
</dbReference>
<protein>
    <submittedName>
        <fullName evidence="6">ABC superfamily ATP binding cassette transporter, binding protein</fullName>
    </submittedName>
</protein>
<dbReference type="InterPro" id="IPR051455">
    <property type="entry name" value="Bact_solute-bind_prot3"/>
</dbReference>
<reference evidence="6 7" key="1">
    <citation type="submission" date="2010-12" db="EMBL/GenBank/DDBJ databases">
        <authorList>
            <person name="Muzny D."/>
            <person name="Qin X."/>
            <person name="Buhay C."/>
            <person name="Dugan-Rocha S."/>
            <person name="Ding Y."/>
            <person name="Chen G."/>
            <person name="Hawes A."/>
            <person name="Holder M."/>
            <person name="Jhangiani S."/>
            <person name="Johnson A."/>
            <person name="Khan Z."/>
            <person name="Li Z."/>
            <person name="Liu W."/>
            <person name="Liu X."/>
            <person name="Perez L."/>
            <person name="Shen H."/>
            <person name="Wang Q."/>
            <person name="Watt J."/>
            <person name="Xi L."/>
            <person name="Xin Y."/>
            <person name="Zhou J."/>
            <person name="Deng J."/>
            <person name="Jiang H."/>
            <person name="Liu Y."/>
            <person name="Qu J."/>
            <person name="Song X.-Z."/>
            <person name="Zhang L."/>
            <person name="Villasana D."/>
            <person name="Johnson A."/>
            <person name="Liu J."/>
            <person name="Liyanage D."/>
            <person name="Lorensuhewa L."/>
            <person name="Robinson T."/>
            <person name="Song A."/>
            <person name="Song B.-B."/>
            <person name="Dinh H."/>
            <person name="Thornton R."/>
            <person name="Coyle M."/>
            <person name="Francisco L."/>
            <person name="Jackson L."/>
            <person name="Javaid M."/>
            <person name="Korchina V."/>
            <person name="Kovar C."/>
            <person name="Mata R."/>
            <person name="Mathew T."/>
            <person name="Ngo R."/>
            <person name="Nguyen L."/>
            <person name="Nguyen N."/>
            <person name="Okwuonu G."/>
            <person name="Ongeri F."/>
            <person name="Pham C."/>
            <person name="Simmons D."/>
            <person name="Wilczek-Boney K."/>
            <person name="Hale W."/>
            <person name="Jakkamsetti A."/>
            <person name="Pham P."/>
            <person name="Ruth R."/>
            <person name="San Lucas F."/>
            <person name="Warren J."/>
            <person name="Zhang J."/>
            <person name="Zhao Z."/>
            <person name="Zhou C."/>
            <person name="Zhu D."/>
            <person name="Lee S."/>
            <person name="Bess C."/>
            <person name="Blankenburg K."/>
            <person name="Forbes L."/>
            <person name="Fu Q."/>
            <person name="Gubbala S."/>
            <person name="Hirani K."/>
            <person name="Jayaseelan J.C."/>
            <person name="Lara F."/>
            <person name="Munidasa M."/>
            <person name="Palculict T."/>
            <person name="Patil S."/>
            <person name="Pu L.-L."/>
            <person name="Saada N."/>
            <person name="Tang L."/>
            <person name="Weissenberger G."/>
            <person name="Zhu Y."/>
            <person name="Hemphill L."/>
            <person name="Shang Y."/>
            <person name="Youmans B."/>
            <person name="Ayvaz T."/>
            <person name="Ross M."/>
            <person name="Santibanez J."/>
            <person name="Aqrawi P."/>
            <person name="Gross S."/>
            <person name="Joshi V."/>
            <person name="Fowler G."/>
            <person name="Nazareth L."/>
            <person name="Reid J."/>
            <person name="Worley K."/>
            <person name="Petrosino J."/>
            <person name="Highlander S."/>
            <person name="Gibbs R."/>
        </authorList>
    </citation>
    <scope>NUCLEOTIDE SEQUENCE [LARGE SCALE GENOMIC DNA]</scope>
    <source>
        <strain evidence="6 7">JV21</strain>
    </source>
</reference>
<accession>A0A828QU40</accession>
<proteinExistence type="inferred from homology"/>
<dbReference type="Gene3D" id="3.40.190.10">
    <property type="entry name" value="Periplasmic binding protein-like II"/>
    <property type="match status" value="2"/>
</dbReference>
<organism evidence="6 7">
    <name type="scientific">Campylobacter upsaliensis JV21</name>
    <dbReference type="NCBI Taxonomy" id="888826"/>
    <lineage>
        <taxon>Bacteria</taxon>
        <taxon>Pseudomonadati</taxon>
        <taxon>Campylobacterota</taxon>
        <taxon>Epsilonproteobacteria</taxon>
        <taxon>Campylobacterales</taxon>
        <taxon>Campylobacteraceae</taxon>
        <taxon>Campylobacter</taxon>
    </lineage>
</organism>